<keyword evidence="1" id="KW-1185">Reference proteome</keyword>
<accession>A0A915HRI6</accession>
<dbReference type="WBParaSite" id="nRc.2.0.1.t04538-RA">
    <property type="protein sequence ID" value="nRc.2.0.1.t04538-RA"/>
    <property type="gene ID" value="nRc.2.0.1.g04538"/>
</dbReference>
<dbReference type="AlphaFoldDB" id="A0A915HRI6"/>
<evidence type="ECO:0000313" key="2">
    <source>
        <dbReference type="WBParaSite" id="nRc.2.0.1.t04538-RA"/>
    </source>
</evidence>
<dbReference type="Proteomes" id="UP000887565">
    <property type="component" value="Unplaced"/>
</dbReference>
<protein>
    <submittedName>
        <fullName evidence="2">Uncharacterized protein</fullName>
    </submittedName>
</protein>
<reference evidence="2" key="1">
    <citation type="submission" date="2022-11" db="UniProtKB">
        <authorList>
            <consortium name="WormBaseParasite"/>
        </authorList>
    </citation>
    <scope>IDENTIFICATION</scope>
</reference>
<evidence type="ECO:0000313" key="1">
    <source>
        <dbReference type="Proteomes" id="UP000887565"/>
    </source>
</evidence>
<name>A0A915HRI6_ROMCU</name>
<organism evidence="1 2">
    <name type="scientific">Romanomermis culicivorax</name>
    <name type="common">Nematode worm</name>
    <dbReference type="NCBI Taxonomy" id="13658"/>
    <lineage>
        <taxon>Eukaryota</taxon>
        <taxon>Metazoa</taxon>
        <taxon>Ecdysozoa</taxon>
        <taxon>Nematoda</taxon>
        <taxon>Enoplea</taxon>
        <taxon>Dorylaimia</taxon>
        <taxon>Mermithida</taxon>
        <taxon>Mermithoidea</taxon>
        <taxon>Mermithidae</taxon>
        <taxon>Romanomermis</taxon>
    </lineage>
</organism>
<proteinExistence type="predicted"/>
<sequence length="101" mass="11546">MNALCVYLGQYAWQLSNQLCAPLATTSPYSPPPTTPLSSPFPRPCVGVDFVFILFPRLRFVHIKDIEGYLLLVPECWSEFRNAGKNLRNIEIQIQNRRIGH</sequence>